<name>A0A5M9QTU2_9HELI</name>
<protein>
    <submittedName>
        <fullName evidence="1">Uncharacterized protein</fullName>
    </submittedName>
</protein>
<organism evidence="1 2">
    <name type="scientific">Helicobacter canis</name>
    <dbReference type="NCBI Taxonomy" id="29419"/>
    <lineage>
        <taxon>Bacteria</taxon>
        <taxon>Pseudomonadati</taxon>
        <taxon>Campylobacterota</taxon>
        <taxon>Epsilonproteobacteria</taxon>
        <taxon>Campylobacterales</taxon>
        <taxon>Helicobacteraceae</taxon>
        <taxon>Helicobacter</taxon>
    </lineage>
</organism>
<dbReference type="Proteomes" id="UP000323707">
    <property type="component" value="Unassembled WGS sequence"/>
</dbReference>
<dbReference type="AlphaFoldDB" id="A0A5M9QTU2"/>
<gene>
    <name evidence="1" type="ORF">F4V45_00930</name>
</gene>
<evidence type="ECO:0000313" key="1">
    <source>
        <dbReference type="EMBL" id="KAA8711571.1"/>
    </source>
</evidence>
<reference evidence="1 2" key="1">
    <citation type="submission" date="2019-09" db="EMBL/GenBank/DDBJ databases">
        <title>Draft genome sequence of various Type strains from the CCUG.</title>
        <authorList>
            <person name="Pineiro-Iglesias B."/>
            <person name="Tunovic T."/>
            <person name="Unosson C."/>
            <person name="Inganas E."/>
            <person name="Ohlen M."/>
            <person name="Cardew S."/>
            <person name="Jensie-Markopoulos S."/>
            <person name="Salva-Serra F."/>
            <person name="Jaen-Luchoro D."/>
            <person name="Karlsson R."/>
            <person name="Svensson-Stadler L."/>
            <person name="Chun J."/>
            <person name="Moore E."/>
        </authorList>
    </citation>
    <scope>NUCLEOTIDE SEQUENCE [LARGE SCALE GENOMIC DNA]</scope>
    <source>
        <strain evidence="1 2">CCUG 32756T</strain>
    </source>
</reference>
<proteinExistence type="predicted"/>
<sequence length="167" mass="19046">MKPQCPLAFANLERALESSSLLIAKEWRDSVYLLLWELGTNILKYGINNLYANVVHTHLVSSRSPRPLDSSLHIFTCHLPQGALELAFSYLVALPRFYLVSKPTPHILQSTLYAPKSARDFAHHHNLGHKVIKRYAEIFCYNAPQFMITSARHRTISMTIKGQYLAI</sequence>
<accession>A0A5M9QTU2</accession>
<comment type="caution">
    <text evidence="1">The sequence shown here is derived from an EMBL/GenBank/DDBJ whole genome shotgun (WGS) entry which is preliminary data.</text>
</comment>
<dbReference type="RefSeq" id="WP_150336649.1">
    <property type="nucleotide sequence ID" value="NZ_JAERIX010000005.1"/>
</dbReference>
<dbReference type="EMBL" id="VXKE01000001">
    <property type="protein sequence ID" value="KAA8711571.1"/>
    <property type="molecule type" value="Genomic_DNA"/>
</dbReference>
<evidence type="ECO:0000313" key="2">
    <source>
        <dbReference type="Proteomes" id="UP000323707"/>
    </source>
</evidence>